<keyword evidence="4" id="KW-1185">Reference proteome</keyword>
<dbReference type="Proteomes" id="UP000244962">
    <property type="component" value="Unassembled WGS sequence"/>
</dbReference>
<dbReference type="Pfam" id="PF03703">
    <property type="entry name" value="bPH_2"/>
    <property type="match status" value="1"/>
</dbReference>
<organism evidence="3 4">
    <name type="scientific">Mycetocola zhujimingii</name>
    <dbReference type="NCBI Taxonomy" id="2079792"/>
    <lineage>
        <taxon>Bacteria</taxon>
        <taxon>Bacillati</taxon>
        <taxon>Actinomycetota</taxon>
        <taxon>Actinomycetes</taxon>
        <taxon>Micrococcales</taxon>
        <taxon>Microbacteriaceae</taxon>
        <taxon>Mycetocola</taxon>
    </lineage>
</organism>
<keyword evidence="1" id="KW-0472">Membrane</keyword>
<name>A0A2U1TAK2_9MICO</name>
<reference evidence="4" key="1">
    <citation type="submission" date="2018-04" db="EMBL/GenBank/DDBJ databases">
        <authorList>
            <person name="Liu S."/>
            <person name="Wang Z."/>
            <person name="Li J."/>
        </authorList>
    </citation>
    <scope>NUCLEOTIDE SEQUENCE [LARGE SCALE GENOMIC DNA]</scope>
    <source>
        <strain evidence="4">622</strain>
    </source>
</reference>
<sequence length="203" mass="22169">MSRDVYARLSESQKMMRPIIPLVERELGARMPTSSSEHHSATRLFGEPGDLGLPAQALKYLNLVDCLAISITAAGLGAIAWLVAEPPVREIVLVIIALGLATGLTFEIRMLNRIVVRKTSYTVTRDEVYIARGLLFRKYVSIPAPQVLNVEIAEGPLLRKFGLVKIRFTCITDVEALGPITPAAAESIRSTVLSAHARALHDT</sequence>
<comment type="caution">
    <text evidence="3">The sequence shown here is derived from an EMBL/GenBank/DDBJ whole genome shotgun (WGS) entry which is preliminary data.</text>
</comment>
<keyword evidence="1" id="KW-1133">Transmembrane helix</keyword>
<evidence type="ECO:0000313" key="3">
    <source>
        <dbReference type="EMBL" id="PWC04714.1"/>
    </source>
</evidence>
<accession>A0A2U1TAK2</accession>
<keyword evidence="1" id="KW-0812">Transmembrane</keyword>
<evidence type="ECO:0000313" key="4">
    <source>
        <dbReference type="Proteomes" id="UP000244962"/>
    </source>
</evidence>
<gene>
    <name evidence="3" type="ORF">DF223_14855</name>
</gene>
<dbReference type="AlphaFoldDB" id="A0A2U1TAK2"/>
<feature type="domain" description="YdbS-like PH" evidence="2">
    <location>
        <begin position="117"/>
        <end position="169"/>
    </location>
</feature>
<dbReference type="EMBL" id="QEFB01000018">
    <property type="protein sequence ID" value="PWC04714.1"/>
    <property type="molecule type" value="Genomic_DNA"/>
</dbReference>
<evidence type="ECO:0000259" key="2">
    <source>
        <dbReference type="Pfam" id="PF03703"/>
    </source>
</evidence>
<evidence type="ECO:0000256" key="1">
    <source>
        <dbReference type="SAM" id="Phobius"/>
    </source>
</evidence>
<protein>
    <recommendedName>
        <fullName evidence="2">YdbS-like PH domain-containing protein</fullName>
    </recommendedName>
</protein>
<dbReference type="InterPro" id="IPR005182">
    <property type="entry name" value="YdbS-like_PH"/>
</dbReference>
<feature type="transmembrane region" description="Helical" evidence="1">
    <location>
        <begin position="60"/>
        <end position="84"/>
    </location>
</feature>
<feature type="transmembrane region" description="Helical" evidence="1">
    <location>
        <begin position="90"/>
        <end position="108"/>
    </location>
</feature>
<proteinExistence type="predicted"/>